<accession>A0A4C1WFM3</accession>
<evidence type="ECO:0000256" key="1">
    <source>
        <dbReference type="SAM" id="MobiDB-lite"/>
    </source>
</evidence>
<dbReference type="Proteomes" id="UP000299102">
    <property type="component" value="Unassembled WGS sequence"/>
</dbReference>
<evidence type="ECO:0000313" key="2">
    <source>
        <dbReference type="EMBL" id="GBP50236.1"/>
    </source>
</evidence>
<reference evidence="2 3" key="1">
    <citation type="journal article" date="2019" name="Commun. Biol.">
        <title>The bagworm genome reveals a unique fibroin gene that provides high tensile strength.</title>
        <authorList>
            <person name="Kono N."/>
            <person name="Nakamura H."/>
            <person name="Ohtoshi R."/>
            <person name="Tomita M."/>
            <person name="Numata K."/>
            <person name="Arakawa K."/>
        </authorList>
    </citation>
    <scope>NUCLEOTIDE SEQUENCE [LARGE SCALE GENOMIC DNA]</scope>
</reference>
<comment type="caution">
    <text evidence="2">The sequence shown here is derived from an EMBL/GenBank/DDBJ whole genome shotgun (WGS) entry which is preliminary data.</text>
</comment>
<feature type="region of interest" description="Disordered" evidence="1">
    <location>
        <begin position="80"/>
        <end position="107"/>
    </location>
</feature>
<sequence length="128" mass="14317">MCPYKKYRKCALGLFTCKVKNPYYVTGGLTAANFKIRIPLKKKTSYPRRCNRFPYVRCVSIRIYALRPFRRPAAAGRRALGAAATRPPASVSALTSSPPSRGAPQWSLRRLPPRLICVRPTSASVTYP</sequence>
<evidence type="ECO:0000313" key="3">
    <source>
        <dbReference type="Proteomes" id="UP000299102"/>
    </source>
</evidence>
<dbReference type="AlphaFoldDB" id="A0A4C1WFM3"/>
<organism evidence="2 3">
    <name type="scientific">Eumeta variegata</name>
    <name type="common">Bagworm moth</name>
    <name type="synonym">Eumeta japonica</name>
    <dbReference type="NCBI Taxonomy" id="151549"/>
    <lineage>
        <taxon>Eukaryota</taxon>
        <taxon>Metazoa</taxon>
        <taxon>Ecdysozoa</taxon>
        <taxon>Arthropoda</taxon>
        <taxon>Hexapoda</taxon>
        <taxon>Insecta</taxon>
        <taxon>Pterygota</taxon>
        <taxon>Neoptera</taxon>
        <taxon>Endopterygota</taxon>
        <taxon>Lepidoptera</taxon>
        <taxon>Glossata</taxon>
        <taxon>Ditrysia</taxon>
        <taxon>Tineoidea</taxon>
        <taxon>Psychidae</taxon>
        <taxon>Oiketicinae</taxon>
        <taxon>Eumeta</taxon>
    </lineage>
</organism>
<feature type="compositionally biased region" description="Low complexity" evidence="1">
    <location>
        <begin position="80"/>
        <end position="89"/>
    </location>
</feature>
<protein>
    <submittedName>
        <fullName evidence="2">Uncharacterized protein</fullName>
    </submittedName>
</protein>
<name>A0A4C1WFM3_EUMVA</name>
<dbReference type="EMBL" id="BGZK01000561">
    <property type="protein sequence ID" value="GBP50236.1"/>
    <property type="molecule type" value="Genomic_DNA"/>
</dbReference>
<keyword evidence="3" id="KW-1185">Reference proteome</keyword>
<proteinExistence type="predicted"/>
<gene>
    <name evidence="2" type="ORF">EVAR_88071_1</name>
</gene>